<keyword evidence="8" id="KW-1185">Reference proteome</keyword>
<keyword evidence="4" id="KW-0539">Nucleus</keyword>
<feature type="compositionally biased region" description="Low complexity" evidence="5">
    <location>
        <begin position="444"/>
        <end position="455"/>
    </location>
</feature>
<sequence length="667" mass="75435">MGRGSKRPRRPPKNAKNNRNDGNVFANGALDDEIDAYHRQRDVIPLDANAADGDSSDAEEPVFNLGGDNINDTESGSDDDDDDNDVDEDIQPNKFSAKIARTKKFLKQKFGGSDDEMHDDDDDDDEDKEEQRKAAWGGKKSWYYDADNADYELQSSDEDLPMEEEAEAVRIQKEKAKFLSLEDFGLEEADESGSDSHAKEKKQKAVLDVRKSRERFNTEGFRGETTLESFEEIKIDLNSLSKEELMDAVYSSAPELVGLLSELSEAWSQVEKLEPLVCEVKERKDGAKGKMHHLEVKRLLLLTYCQAIVFYLLLKSEGHPVQDHPVVGRLVEIKAMMEQMKQIEANIPSQVDKKFIQKVATKSTDKLVNQSEVTNVPTKTHESPVKVSTHLVIDGSLKKKHNKHVNQKDQVFQGIGLQSMEMLKVRADLEAKLKQKGLYDLKNSKNGSNQKNSSKPVNKHLETQDDFDDEVQPVVNSGKQGVSKLSKLIPNKGNKPKFVSGDDDLPMRDDIGERRRKHELRVLARAGTVSMDDDIGLGNKSMDIDAHKDDETTDPEDDFYKEVKRQRMEKLNAKAALYSRTPVAPSTLETEEGGRRPITYQIEKNKGLTRHRKKLTKIPRKKYKIKHQKAVIRRKGQVRDIRRPSGPYGGEATGINPNISRSIRFKN</sequence>
<feature type="compositionally biased region" description="Acidic residues" evidence="5">
    <location>
        <begin position="113"/>
        <end position="128"/>
    </location>
</feature>
<feature type="region of interest" description="Disordered" evidence="5">
    <location>
        <begin position="45"/>
        <end position="139"/>
    </location>
</feature>
<feature type="compositionally biased region" description="Acidic residues" evidence="5">
    <location>
        <begin position="75"/>
        <end position="90"/>
    </location>
</feature>
<dbReference type="GO" id="GO:0032040">
    <property type="term" value="C:small-subunit processome"/>
    <property type="evidence" value="ECO:0007669"/>
    <property type="project" value="TreeGrafter"/>
</dbReference>
<reference evidence="7" key="2">
    <citation type="journal article" date="2022" name="Hortic Res">
        <title>The genome of Dioscorea zingiberensis sheds light on the biosynthesis, origin and evolution of the medicinally important diosgenin saponins.</title>
        <authorList>
            <person name="Li Y."/>
            <person name="Tan C."/>
            <person name="Li Z."/>
            <person name="Guo J."/>
            <person name="Li S."/>
            <person name="Chen X."/>
            <person name="Wang C."/>
            <person name="Dai X."/>
            <person name="Yang H."/>
            <person name="Song W."/>
            <person name="Hou L."/>
            <person name="Xu J."/>
            <person name="Tong Z."/>
            <person name="Xu A."/>
            <person name="Yuan X."/>
            <person name="Wang W."/>
            <person name="Yang Q."/>
            <person name="Chen L."/>
            <person name="Sun Z."/>
            <person name="Wang K."/>
            <person name="Pan B."/>
            <person name="Chen J."/>
            <person name="Bao Y."/>
            <person name="Liu F."/>
            <person name="Qi X."/>
            <person name="Gang D.R."/>
            <person name="Wen J."/>
            <person name="Li J."/>
        </authorList>
    </citation>
    <scope>NUCLEOTIDE SEQUENCE</scope>
    <source>
        <strain evidence="7">Dzin_1.0</strain>
    </source>
</reference>
<accession>A0A9D5HH96</accession>
<evidence type="ECO:0000256" key="5">
    <source>
        <dbReference type="SAM" id="MobiDB-lite"/>
    </source>
</evidence>
<reference evidence="7" key="1">
    <citation type="submission" date="2021-03" db="EMBL/GenBank/DDBJ databases">
        <authorList>
            <person name="Li Z."/>
            <person name="Yang C."/>
        </authorList>
    </citation>
    <scope>NUCLEOTIDE SEQUENCE</scope>
    <source>
        <strain evidence="7">Dzin_1.0</strain>
        <tissue evidence="7">Leaf</tissue>
    </source>
</reference>
<gene>
    <name evidence="7" type="ORF">J5N97_018047</name>
</gene>
<dbReference type="Pfam" id="PF09368">
    <property type="entry name" value="Sas10"/>
    <property type="match status" value="1"/>
</dbReference>
<dbReference type="OrthoDB" id="1924577at2759"/>
<evidence type="ECO:0000256" key="3">
    <source>
        <dbReference type="ARBA" id="ARBA00022553"/>
    </source>
</evidence>
<dbReference type="InterPro" id="IPR018972">
    <property type="entry name" value="Sas10_C_dom"/>
</dbReference>
<evidence type="ECO:0000313" key="8">
    <source>
        <dbReference type="Proteomes" id="UP001085076"/>
    </source>
</evidence>
<evidence type="ECO:0000259" key="6">
    <source>
        <dbReference type="Pfam" id="PF09368"/>
    </source>
</evidence>
<comment type="subcellular location">
    <subcellularLocation>
        <location evidence="1">Nucleus</location>
    </subcellularLocation>
</comment>
<dbReference type="InterPro" id="IPR007146">
    <property type="entry name" value="Sas10/Utp3/C1D"/>
</dbReference>
<organism evidence="7 8">
    <name type="scientific">Dioscorea zingiberensis</name>
    <dbReference type="NCBI Taxonomy" id="325984"/>
    <lineage>
        <taxon>Eukaryota</taxon>
        <taxon>Viridiplantae</taxon>
        <taxon>Streptophyta</taxon>
        <taxon>Embryophyta</taxon>
        <taxon>Tracheophyta</taxon>
        <taxon>Spermatophyta</taxon>
        <taxon>Magnoliopsida</taxon>
        <taxon>Liliopsida</taxon>
        <taxon>Dioscoreales</taxon>
        <taxon>Dioscoreaceae</taxon>
        <taxon>Dioscorea</taxon>
    </lineage>
</organism>
<evidence type="ECO:0000256" key="2">
    <source>
        <dbReference type="ARBA" id="ARBA00010979"/>
    </source>
</evidence>
<name>A0A9D5HH96_9LILI</name>
<comment type="caution">
    <text evidence="7">The sequence shown here is derived from an EMBL/GenBank/DDBJ whole genome shotgun (WGS) entry which is preliminary data.</text>
</comment>
<dbReference type="PANTHER" id="PTHR13237">
    <property type="entry name" value="SOMETHING ABOUT SILENCING PROTEIN 10-RELATED"/>
    <property type="match status" value="1"/>
</dbReference>
<dbReference type="EMBL" id="JAGGNH010000004">
    <property type="protein sequence ID" value="KAJ0976082.1"/>
    <property type="molecule type" value="Genomic_DNA"/>
</dbReference>
<proteinExistence type="inferred from homology"/>
<evidence type="ECO:0000256" key="4">
    <source>
        <dbReference type="ARBA" id="ARBA00023242"/>
    </source>
</evidence>
<feature type="domain" description="Sas10 C-terminal" evidence="6">
    <location>
        <begin position="592"/>
        <end position="665"/>
    </location>
</feature>
<feature type="region of interest" description="Disordered" evidence="5">
    <location>
        <begin position="1"/>
        <end position="27"/>
    </location>
</feature>
<dbReference type="GO" id="GO:0000462">
    <property type="term" value="P:maturation of SSU-rRNA from tricistronic rRNA transcript (SSU-rRNA, 5.8S rRNA, LSU-rRNA)"/>
    <property type="evidence" value="ECO:0007669"/>
    <property type="project" value="TreeGrafter"/>
</dbReference>
<evidence type="ECO:0000313" key="7">
    <source>
        <dbReference type="EMBL" id="KAJ0976082.1"/>
    </source>
</evidence>
<dbReference type="AlphaFoldDB" id="A0A9D5HH96"/>
<feature type="region of interest" description="Disordered" evidence="5">
    <location>
        <begin position="440"/>
        <end position="509"/>
    </location>
</feature>
<dbReference type="Pfam" id="PF04000">
    <property type="entry name" value="Sas10_Utp3"/>
    <property type="match status" value="1"/>
</dbReference>
<comment type="similarity">
    <text evidence="2">Belongs to the SAS10 family.</text>
</comment>
<protein>
    <recommendedName>
        <fullName evidence="6">Sas10 C-terminal domain-containing protein</fullName>
    </recommendedName>
</protein>
<feature type="compositionally biased region" description="Basic residues" evidence="5">
    <location>
        <begin position="1"/>
        <end position="13"/>
    </location>
</feature>
<dbReference type="Proteomes" id="UP001085076">
    <property type="component" value="Miscellaneous, Linkage group lg04"/>
</dbReference>
<keyword evidence="3" id="KW-0597">Phosphoprotein</keyword>
<dbReference type="PANTHER" id="PTHR13237:SF8">
    <property type="entry name" value="SOMETHING ABOUT SILENCING PROTEIN 10"/>
    <property type="match status" value="1"/>
</dbReference>
<evidence type="ECO:0000256" key="1">
    <source>
        <dbReference type="ARBA" id="ARBA00004123"/>
    </source>
</evidence>